<dbReference type="EMBL" id="JAAMOB010000009">
    <property type="protein sequence ID" value="KAF4109518.1"/>
    <property type="molecule type" value="Genomic_DNA"/>
</dbReference>
<dbReference type="PROSITE" id="PS50835">
    <property type="entry name" value="IG_LIKE"/>
    <property type="match status" value="2"/>
</dbReference>
<comment type="similarity">
    <text evidence="1">Belongs to the interleukin-1 receptor family.</text>
</comment>
<keyword evidence="4" id="KW-1015">Disulfide bond</keyword>
<dbReference type="InterPro" id="IPR004074">
    <property type="entry name" value="IL-1_rcpt_I/II-typ"/>
</dbReference>
<evidence type="ECO:0000259" key="8">
    <source>
        <dbReference type="PROSITE" id="PS50835"/>
    </source>
</evidence>
<keyword evidence="10" id="KW-1185">Reference proteome</keyword>
<keyword evidence="7" id="KW-1133">Transmembrane helix</keyword>
<gene>
    <name evidence="9" type="ORF">G5714_010591</name>
</gene>
<feature type="domain" description="Ig-like" evidence="8">
    <location>
        <begin position="289"/>
        <end position="389"/>
    </location>
</feature>
<evidence type="ECO:0000256" key="5">
    <source>
        <dbReference type="ARBA" id="ARBA00023180"/>
    </source>
</evidence>
<dbReference type="SMART" id="SM00409">
    <property type="entry name" value="IG"/>
    <property type="match status" value="2"/>
</dbReference>
<dbReference type="SUPFAM" id="SSF48726">
    <property type="entry name" value="Immunoglobulin"/>
    <property type="match status" value="2"/>
</dbReference>
<keyword evidence="2" id="KW-0732">Signal</keyword>
<dbReference type="InterPro" id="IPR013783">
    <property type="entry name" value="Ig-like_fold"/>
</dbReference>
<keyword evidence="6" id="KW-0393">Immunoglobulin domain</keyword>
<dbReference type="InterPro" id="IPR015621">
    <property type="entry name" value="IL-1_rcpt_fam"/>
</dbReference>
<dbReference type="InterPro" id="IPR036179">
    <property type="entry name" value="Ig-like_dom_sf"/>
</dbReference>
<comment type="caution">
    <text evidence="9">The sequence shown here is derived from an EMBL/GenBank/DDBJ whole genome shotgun (WGS) entry which is preliminary data.</text>
</comment>
<dbReference type="Proteomes" id="UP000579812">
    <property type="component" value="Unassembled WGS sequence"/>
</dbReference>
<accession>A0A7J6CQA3</accession>
<name>A0A7J6CQA3_9TELE</name>
<dbReference type="FunFam" id="2.60.40.10:FF:000188">
    <property type="entry name" value="Interleukin-1 receptor accessory protein-like 1"/>
    <property type="match status" value="1"/>
</dbReference>
<evidence type="ECO:0000256" key="1">
    <source>
        <dbReference type="ARBA" id="ARBA00009752"/>
    </source>
</evidence>
<organism evidence="9 10">
    <name type="scientific">Onychostoma macrolepis</name>
    <dbReference type="NCBI Taxonomy" id="369639"/>
    <lineage>
        <taxon>Eukaryota</taxon>
        <taxon>Metazoa</taxon>
        <taxon>Chordata</taxon>
        <taxon>Craniata</taxon>
        <taxon>Vertebrata</taxon>
        <taxon>Euteleostomi</taxon>
        <taxon>Actinopterygii</taxon>
        <taxon>Neopterygii</taxon>
        <taxon>Teleostei</taxon>
        <taxon>Ostariophysi</taxon>
        <taxon>Cypriniformes</taxon>
        <taxon>Cyprinidae</taxon>
        <taxon>Acrossocheilinae</taxon>
        <taxon>Onychostoma</taxon>
    </lineage>
</organism>
<dbReference type="Gene3D" id="2.60.40.10">
    <property type="entry name" value="Immunoglobulins"/>
    <property type="match status" value="3"/>
</dbReference>
<dbReference type="PANTHER" id="PTHR11890">
    <property type="entry name" value="INTERLEUKIN-1 RECEPTOR FAMILY MEMBER"/>
    <property type="match status" value="1"/>
</dbReference>
<evidence type="ECO:0000256" key="2">
    <source>
        <dbReference type="ARBA" id="ARBA00022729"/>
    </source>
</evidence>
<dbReference type="PRINTS" id="PR01536">
    <property type="entry name" value="INTRLKN1R12F"/>
</dbReference>
<dbReference type="PANTHER" id="PTHR11890:SF18">
    <property type="entry name" value="LYMPHOCYTE ACTIVATION GENE 3 PROTEIN"/>
    <property type="match status" value="1"/>
</dbReference>
<dbReference type="GO" id="GO:0004908">
    <property type="term" value="F:interleukin-1 receptor activity"/>
    <property type="evidence" value="ECO:0007669"/>
    <property type="project" value="InterPro"/>
</dbReference>
<dbReference type="InterPro" id="IPR007110">
    <property type="entry name" value="Ig-like_dom"/>
</dbReference>
<reference evidence="9 10" key="1">
    <citation type="submission" date="2020-04" db="EMBL/GenBank/DDBJ databases">
        <title>Chromosome-level genome assembly of a cyprinid fish Onychostoma macrolepis by integration of Nanopore Sequencing, Bionano and Hi-C technology.</title>
        <authorList>
            <person name="Wang D."/>
        </authorList>
    </citation>
    <scope>NUCLEOTIDE SEQUENCE [LARGE SCALE GENOMIC DNA]</scope>
    <source>
        <strain evidence="9">SWU-2019</strain>
        <tissue evidence="9">Muscle</tissue>
    </source>
</reference>
<dbReference type="AlphaFoldDB" id="A0A7J6CQA3"/>
<evidence type="ECO:0000256" key="3">
    <source>
        <dbReference type="ARBA" id="ARBA00022737"/>
    </source>
</evidence>
<feature type="domain" description="Ig-like" evidence="8">
    <location>
        <begin position="167"/>
        <end position="253"/>
    </location>
</feature>
<evidence type="ECO:0000256" key="4">
    <source>
        <dbReference type="ARBA" id="ARBA00023157"/>
    </source>
</evidence>
<evidence type="ECO:0000256" key="7">
    <source>
        <dbReference type="SAM" id="Phobius"/>
    </source>
</evidence>
<protein>
    <recommendedName>
        <fullName evidence="8">Ig-like domain-containing protein</fullName>
    </recommendedName>
</protein>
<keyword evidence="5" id="KW-0325">Glycoprotein</keyword>
<keyword evidence="7" id="KW-0812">Transmembrane</keyword>
<dbReference type="InterPro" id="IPR003599">
    <property type="entry name" value="Ig_sub"/>
</dbReference>
<keyword evidence="7" id="KW-0472">Membrane</keyword>
<evidence type="ECO:0000313" key="10">
    <source>
        <dbReference type="Proteomes" id="UP000579812"/>
    </source>
</evidence>
<feature type="transmembrane region" description="Helical" evidence="7">
    <location>
        <begin position="399"/>
        <end position="422"/>
    </location>
</feature>
<proteinExistence type="inferred from homology"/>
<keyword evidence="3" id="KW-0677">Repeat</keyword>
<sequence length="439" mass="49608">MFRGFPRNLFIRDTETQRTADRCSCPPVSTSVSKALHIGIMIINRQCLFDCCTCIVMFSLRLFLTSALPLKEIPDYRVQGEAVIIRFPFLEDAVNYRSLRVDNSSTFHIHHSSLRSESHDRVMLTERRILLLPSHTSDSGTYTYIFRSDTFCLTGSITVMIYEAEEPNMTVMPYTARTGEDTEIICPHLKYFKRSENPKWYKDFQSTALPIGKGQYTIERGIILAIKNISVKDEGFYTCRLSVIFNNTQYNVSRTWRVQVSVPVSDGAAPEAVTSNSLSAFTSSSHSFPYIVFPANGSFIESHLGAHLVIRCMVSVGNQLAQSTDVTWIVNGQPLENSYLGGRAFQTDKSISGEHLEVQLVILELLEEDHGTELKCICQNKDQKQEVVTQIKLEDSESVWLVVAAASSCFILVVCVFAYHLCQRPQKRDYVLARQNSAI</sequence>
<evidence type="ECO:0000256" key="6">
    <source>
        <dbReference type="ARBA" id="ARBA00023319"/>
    </source>
</evidence>
<evidence type="ECO:0000313" key="9">
    <source>
        <dbReference type="EMBL" id="KAF4109518.1"/>
    </source>
</evidence>